<organism evidence="2 3">
    <name type="scientific">Durusdinium trenchii</name>
    <dbReference type="NCBI Taxonomy" id="1381693"/>
    <lineage>
        <taxon>Eukaryota</taxon>
        <taxon>Sar</taxon>
        <taxon>Alveolata</taxon>
        <taxon>Dinophyceae</taxon>
        <taxon>Suessiales</taxon>
        <taxon>Symbiodiniaceae</taxon>
        <taxon>Durusdinium</taxon>
    </lineage>
</organism>
<dbReference type="Proteomes" id="UP001642464">
    <property type="component" value="Unassembled WGS sequence"/>
</dbReference>
<accession>A0ABP0R2K4</accession>
<dbReference type="EMBL" id="CAXAMM010040685">
    <property type="protein sequence ID" value="CAK9094785.1"/>
    <property type="molecule type" value="Genomic_DNA"/>
</dbReference>
<evidence type="ECO:0000256" key="1">
    <source>
        <dbReference type="SAM" id="MobiDB-lite"/>
    </source>
</evidence>
<protein>
    <submittedName>
        <fullName evidence="2">Uncharacterized protein</fullName>
    </submittedName>
</protein>
<sequence length="817" mass="88433">MSLSVEFPCAPPPPTAAVQRQRRKQYSSSIHEAAELHELHRHLPELVAPWKEACLPMTVLCMGRTQLDQRCPIMNPRHAHGIRGIFASWMKELIGDGALLALEAFTADLGSSAPSRSLGRWDSGGASSALQALESFVGGVSTPSFVAVRLELQSHWAGACFTNSALWLDLGVDELLNERSHGLQSVEDFLASRSLGSCCQLLEQLLPALQRQQVMKLVICGPPDDPAVGAARARTTSLLRDAPDATRSLQLTSLTSSAQGTASNALATAFQELRSSDQTTSLSEFISGEVRMTDFGFPGHVLPTLPQRYQVTNQDRVMLHLAAESALDACEAKGWIASAPGSFIQLADAYEIPQEALSTSSARTFARSQNQQDPLVCAIARLRDDVAYAVALLPLCAVHPFNMIRVLQLGGIHSLLALLADSSTLAPEVQITGEELSNTEVSALVLLVLCASRQIRRFLVSQGIFELLAVAIRHPNSERQLHIFCALLVRLLRADPEHHGPRTVSQLSQPLAEKLLELLSRPESSSASAVAAAAAALAPPLEVFAPAMPQLLRNAAPEAFKALAASLTLDTSCMEQLNVPRLLSMMPVDPPKGLVFHHGALAALSLCSRTAALTSLCRPWVVSTAMALLRSLLSCPTFGLRSVRVALPLAAAQEERVPPMCAFTCEVEEKIQMQKTFGSTWRTATPPDDTAGRGGPPLRKQRLLGWAELRPWAQLPASPNAKHFQERPQLRVEIVDDHTELFLALSLLPVSKCLNPCFALDEGQMGFWICECPEELRDQHQLDLKAPIHVSASEASEHLISVALPKGLYTVAPWTGG</sequence>
<feature type="region of interest" description="Disordered" evidence="1">
    <location>
        <begin position="1"/>
        <end position="20"/>
    </location>
</feature>
<evidence type="ECO:0000313" key="2">
    <source>
        <dbReference type="EMBL" id="CAK9094785.1"/>
    </source>
</evidence>
<gene>
    <name evidence="2" type="ORF">SCF082_LOCUS44537</name>
</gene>
<keyword evidence="3" id="KW-1185">Reference proteome</keyword>
<proteinExistence type="predicted"/>
<reference evidence="2 3" key="1">
    <citation type="submission" date="2024-02" db="EMBL/GenBank/DDBJ databases">
        <authorList>
            <person name="Chen Y."/>
            <person name="Shah S."/>
            <person name="Dougan E. K."/>
            <person name="Thang M."/>
            <person name="Chan C."/>
        </authorList>
    </citation>
    <scope>NUCLEOTIDE SEQUENCE [LARGE SCALE GENOMIC DNA]</scope>
</reference>
<evidence type="ECO:0000313" key="3">
    <source>
        <dbReference type="Proteomes" id="UP001642464"/>
    </source>
</evidence>
<dbReference type="SUPFAM" id="SSF48371">
    <property type="entry name" value="ARM repeat"/>
    <property type="match status" value="1"/>
</dbReference>
<comment type="caution">
    <text evidence="2">The sequence shown here is derived from an EMBL/GenBank/DDBJ whole genome shotgun (WGS) entry which is preliminary data.</text>
</comment>
<name>A0ABP0R2K4_9DINO</name>
<dbReference type="InterPro" id="IPR016024">
    <property type="entry name" value="ARM-type_fold"/>
</dbReference>